<evidence type="ECO:0000256" key="1">
    <source>
        <dbReference type="SAM" id="Phobius"/>
    </source>
</evidence>
<protein>
    <submittedName>
        <fullName evidence="2">Uncharacterized protein</fullName>
    </submittedName>
</protein>
<keyword evidence="1" id="KW-1133">Transmembrane helix</keyword>
<keyword evidence="1" id="KW-0472">Membrane</keyword>
<feature type="transmembrane region" description="Helical" evidence="1">
    <location>
        <begin position="49"/>
        <end position="70"/>
    </location>
</feature>
<dbReference type="EMBL" id="SMJZ01000166">
    <property type="protein sequence ID" value="TDC01183.1"/>
    <property type="molecule type" value="Genomic_DNA"/>
</dbReference>
<dbReference type="AlphaFoldDB" id="A0A4R4N282"/>
<proteinExistence type="predicted"/>
<dbReference type="RefSeq" id="WP_132338257.1">
    <property type="nucleotide sequence ID" value="NZ_SMJZ01000166.1"/>
</dbReference>
<comment type="caution">
    <text evidence="2">The sequence shown here is derived from an EMBL/GenBank/DDBJ whole genome shotgun (WGS) entry which is preliminary data.</text>
</comment>
<reference evidence="2 3" key="1">
    <citation type="submission" date="2019-02" db="EMBL/GenBank/DDBJ databases">
        <title>Draft genome sequences of novel Actinobacteria.</title>
        <authorList>
            <person name="Sahin N."/>
            <person name="Ay H."/>
            <person name="Saygin H."/>
        </authorList>
    </citation>
    <scope>NUCLEOTIDE SEQUENCE [LARGE SCALE GENOMIC DNA]</scope>
    <source>
        <strain evidence="2 3">KC201</strain>
    </source>
</reference>
<sequence>MSSQHPPIQLSPLRQTLSIGWALVPLISLGIGTIFIIGSAAARLQRQKLWFAASGYFGYFVFILILAPGVNPPPEDQLRDTFAMWLYFGGMWVGGTVHAFFLRKEVFLPKVKDGCLWCGSPKKNAHSACPTCGRLQSGPDPRITVHIPRPARPLVPGAGVRVQEDVHRAPGEEKTAVIPWYKDPVKISLYALFATVALGVVTFGRDLLDLKLWTSEAPVVDSPASATPTPDPSVRYQGGFRVGLEPKDLDRDPPERAGWSPQNDIAKWSYPMMHMNKGALIAPWLKADTPGFADCREPARAEGVRSITLEHGGRYCIKTTEGKAAYFHVKEVSQGGFAGDLIVWEEANPTRDGS</sequence>
<keyword evidence="3" id="KW-1185">Reference proteome</keyword>
<keyword evidence="1" id="KW-0812">Transmembrane</keyword>
<evidence type="ECO:0000313" key="2">
    <source>
        <dbReference type="EMBL" id="TDC01183.1"/>
    </source>
</evidence>
<evidence type="ECO:0000313" key="3">
    <source>
        <dbReference type="Proteomes" id="UP000295157"/>
    </source>
</evidence>
<dbReference type="Proteomes" id="UP000295157">
    <property type="component" value="Unassembled WGS sequence"/>
</dbReference>
<accession>A0A4R4N282</accession>
<name>A0A4R4N282_9ACTN</name>
<organism evidence="2 3">
    <name type="scientific">Nonomuraea longispora</name>
    <dbReference type="NCBI Taxonomy" id="1848320"/>
    <lineage>
        <taxon>Bacteria</taxon>
        <taxon>Bacillati</taxon>
        <taxon>Actinomycetota</taxon>
        <taxon>Actinomycetes</taxon>
        <taxon>Streptosporangiales</taxon>
        <taxon>Streptosporangiaceae</taxon>
        <taxon>Nonomuraea</taxon>
    </lineage>
</organism>
<feature type="transmembrane region" description="Helical" evidence="1">
    <location>
        <begin position="20"/>
        <end position="42"/>
    </location>
</feature>
<feature type="transmembrane region" description="Helical" evidence="1">
    <location>
        <begin position="82"/>
        <end position="102"/>
    </location>
</feature>
<gene>
    <name evidence="2" type="ORF">E1267_32600</name>
</gene>
<dbReference type="OrthoDB" id="5184981at2"/>